<proteinExistence type="predicted"/>
<gene>
    <name evidence="2" type="ORF">LCGC14_0456810</name>
</gene>
<dbReference type="EMBL" id="LAZR01000463">
    <property type="protein sequence ID" value="KKN67894.1"/>
    <property type="molecule type" value="Genomic_DNA"/>
</dbReference>
<organism evidence="2">
    <name type="scientific">marine sediment metagenome</name>
    <dbReference type="NCBI Taxonomy" id="412755"/>
    <lineage>
        <taxon>unclassified sequences</taxon>
        <taxon>metagenomes</taxon>
        <taxon>ecological metagenomes</taxon>
    </lineage>
</organism>
<accession>A0A0F9SLJ2</accession>
<evidence type="ECO:0000313" key="2">
    <source>
        <dbReference type="EMBL" id="KKN67894.1"/>
    </source>
</evidence>
<sequence>MPVTLRKFHSPKAQQIVDQVMELAQRYGSDLDQAEIPTLEKQPRKRKSTLKNNHKKGNEQNFKPIGDFGSFVGAQTGS</sequence>
<feature type="region of interest" description="Disordered" evidence="1">
    <location>
        <begin position="29"/>
        <end position="78"/>
    </location>
</feature>
<comment type="caution">
    <text evidence="2">The sequence shown here is derived from an EMBL/GenBank/DDBJ whole genome shotgun (WGS) entry which is preliminary data.</text>
</comment>
<feature type="compositionally biased region" description="Basic residues" evidence="1">
    <location>
        <begin position="43"/>
        <end position="55"/>
    </location>
</feature>
<reference evidence="2" key="1">
    <citation type="journal article" date="2015" name="Nature">
        <title>Complex archaea that bridge the gap between prokaryotes and eukaryotes.</title>
        <authorList>
            <person name="Spang A."/>
            <person name="Saw J.H."/>
            <person name="Jorgensen S.L."/>
            <person name="Zaremba-Niedzwiedzka K."/>
            <person name="Martijn J."/>
            <person name="Lind A.E."/>
            <person name="van Eijk R."/>
            <person name="Schleper C."/>
            <person name="Guy L."/>
            <person name="Ettema T.J."/>
        </authorList>
    </citation>
    <scope>NUCLEOTIDE SEQUENCE</scope>
</reference>
<name>A0A0F9SLJ2_9ZZZZ</name>
<evidence type="ECO:0000256" key="1">
    <source>
        <dbReference type="SAM" id="MobiDB-lite"/>
    </source>
</evidence>
<dbReference type="AlphaFoldDB" id="A0A0F9SLJ2"/>
<protein>
    <submittedName>
        <fullName evidence="2">Uncharacterized protein</fullName>
    </submittedName>
</protein>